<dbReference type="EMBL" id="FNYH01000002">
    <property type="protein sequence ID" value="SEI46913.1"/>
    <property type="molecule type" value="Genomic_DNA"/>
</dbReference>
<dbReference type="STRING" id="64971.SAMN05421831_102190"/>
<name>A0A1H6QTM0_9GAMM</name>
<evidence type="ECO:0000313" key="1">
    <source>
        <dbReference type="EMBL" id="SEI46913.1"/>
    </source>
</evidence>
<sequence>MKQQQGMVLVIGLILLSGLAILGISATSSSMLELKVSRNAEVTTDTFQNADAIINSLLNWERSELDYPFRKLEREGQIRNEVIDNHNVTVTFLKSEEKCENDTLKRILGVDAYRAACKHFDIDINLQQGSKQLQAGSHLVQGAAEVTINAGTMDSLHYSNSDS</sequence>
<protein>
    <recommendedName>
        <fullName evidence="3">Type 4 fimbrial biogenesis protein PilX N-terminal domain-containing protein</fullName>
    </recommendedName>
</protein>
<evidence type="ECO:0008006" key="3">
    <source>
        <dbReference type="Google" id="ProtNLM"/>
    </source>
</evidence>
<evidence type="ECO:0000313" key="2">
    <source>
        <dbReference type="Proteomes" id="UP000242999"/>
    </source>
</evidence>
<dbReference type="Proteomes" id="UP000242999">
    <property type="component" value="Unassembled WGS sequence"/>
</dbReference>
<organism evidence="1 2">
    <name type="scientific">Allopseudospirillum japonicum</name>
    <dbReference type="NCBI Taxonomy" id="64971"/>
    <lineage>
        <taxon>Bacteria</taxon>
        <taxon>Pseudomonadati</taxon>
        <taxon>Pseudomonadota</taxon>
        <taxon>Gammaproteobacteria</taxon>
        <taxon>Oceanospirillales</taxon>
        <taxon>Oceanospirillaceae</taxon>
        <taxon>Allopseudospirillum</taxon>
    </lineage>
</organism>
<accession>A0A1H6QTM0</accession>
<proteinExistence type="predicted"/>
<dbReference type="RefSeq" id="WP_093308533.1">
    <property type="nucleotide sequence ID" value="NZ_FNYH01000002.1"/>
</dbReference>
<gene>
    <name evidence="1" type="ORF">SAMN05421831_102190</name>
</gene>
<dbReference type="AlphaFoldDB" id="A0A1H6QTM0"/>
<reference evidence="2" key="1">
    <citation type="submission" date="2016-10" db="EMBL/GenBank/DDBJ databases">
        <authorList>
            <person name="Varghese N."/>
            <person name="Submissions S."/>
        </authorList>
    </citation>
    <scope>NUCLEOTIDE SEQUENCE [LARGE SCALE GENOMIC DNA]</scope>
    <source>
        <strain evidence="2">DSM 7165</strain>
    </source>
</reference>
<keyword evidence="2" id="KW-1185">Reference proteome</keyword>